<evidence type="ECO:0000256" key="1">
    <source>
        <dbReference type="SAM" id="Phobius"/>
    </source>
</evidence>
<accession>A0AAD3WUT8</accession>
<dbReference type="EMBL" id="VZUQ01000068">
    <property type="protein sequence ID" value="KAB1179933.1"/>
    <property type="molecule type" value="Genomic_DNA"/>
</dbReference>
<organism evidence="2 3">
    <name type="scientific">Photobacterium damselae subsp. damselae</name>
    <name type="common">Listonella damsela</name>
    <dbReference type="NCBI Taxonomy" id="85581"/>
    <lineage>
        <taxon>Bacteria</taxon>
        <taxon>Pseudomonadati</taxon>
        <taxon>Pseudomonadota</taxon>
        <taxon>Gammaproteobacteria</taxon>
        <taxon>Vibrionales</taxon>
        <taxon>Vibrionaceae</taxon>
        <taxon>Photobacterium</taxon>
    </lineage>
</organism>
<sequence length="190" mass="21508">MSTDIFSFLTLIAILLALLIIDIAVRIFCALQKRNARELEEKKKPKVDKVYEQEFILENNYMDVGFSSLLNGINEQLGMSFHVQYGTSLSSIIRRIDSKKLDDATLDIVISDPQTLKTIAVIVISTTGLFTTNSNHERRIVELLNSVQIPVITIKKQDFYCAATVCNEIMDAIDNSSYLKYDRHSGASFY</sequence>
<dbReference type="RefSeq" id="WP_151182862.1">
    <property type="nucleotide sequence ID" value="NZ_VZUQ01000068.1"/>
</dbReference>
<comment type="caution">
    <text evidence="2">The sequence shown here is derived from an EMBL/GenBank/DDBJ whole genome shotgun (WGS) entry which is preliminary data.</text>
</comment>
<name>A0AAD3WUT8_PHODD</name>
<feature type="transmembrane region" description="Helical" evidence="1">
    <location>
        <begin position="6"/>
        <end position="29"/>
    </location>
</feature>
<keyword evidence="1" id="KW-0472">Membrane</keyword>
<dbReference type="AlphaFoldDB" id="A0AAD3WUT8"/>
<keyword evidence="1" id="KW-0812">Transmembrane</keyword>
<protein>
    <recommendedName>
        <fullName evidence="4">DUF2726 domain-containing protein</fullName>
    </recommendedName>
</protein>
<gene>
    <name evidence="2" type="ORF">F6450_12170</name>
</gene>
<reference evidence="2 3" key="1">
    <citation type="submission" date="2019-09" db="EMBL/GenBank/DDBJ databases">
        <title>Photobacterium damselae subsp. damselae CDC-2227-81, a human clinical isolate.</title>
        <authorList>
            <person name="Osorio C.R."/>
        </authorList>
    </citation>
    <scope>NUCLEOTIDE SEQUENCE [LARGE SCALE GENOMIC DNA]</scope>
    <source>
        <strain evidence="2 3">CDC-2227-81</strain>
    </source>
</reference>
<dbReference type="Proteomes" id="UP000480943">
    <property type="component" value="Unassembled WGS sequence"/>
</dbReference>
<evidence type="ECO:0000313" key="3">
    <source>
        <dbReference type="Proteomes" id="UP000480943"/>
    </source>
</evidence>
<evidence type="ECO:0000313" key="2">
    <source>
        <dbReference type="EMBL" id="KAB1179933.1"/>
    </source>
</evidence>
<evidence type="ECO:0008006" key="4">
    <source>
        <dbReference type="Google" id="ProtNLM"/>
    </source>
</evidence>
<proteinExistence type="predicted"/>
<keyword evidence="1" id="KW-1133">Transmembrane helix</keyword>